<dbReference type="EMBL" id="FO704550">
    <property type="protein sequence ID" value="CDG17096.1"/>
    <property type="molecule type" value="Genomic_DNA"/>
</dbReference>
<evidence type="ECO:0008006" key="3">
    <source>
        <dbReference type="Google" id="ProtNLM"/>
    </source>
</evidence>
<evidence type="ECO:0000313" key="2">
    <source>
        <dbReference type="Proteomes" id="UP000032721"/>
    </source>
</evidence>
<proteinExistence type="predicted"/>
<gene>
    <name evidence="1" type="ORF">XDD1_1396</name>
</gene>
<accession>A0A068QR18</accession>
<dbReference type="KEGG" id="xdo:XDD1_1396"/>
<dbReference type="Proteomes" id="UP000032721">
    <property type="component" value="Chromosome"/>
</dbReference>
<reference evidence="1 2" key="1">
    <citation type="submission" date="2013-07" db="EMBL/GenBank/DDBJ databases">
        <authorList>
            <person name="Genoscope - CEA"/>
        </authorList>
    </citation>
    <scope>NUCLEOTIDE SEQUENCE [LARGE SCALE GENOMIC DNA]</scope>
    <source>
        <strain evidence="2">FRM16 / DSM 17909</strain>
    </source>
</reference>
<name>A0A068QR18_9GAMM</name>
<organism evidence="1 2">
    <name type="scientific">Xenorhabdus doucetiae</name>
    <dbReference type="NCBI Taxonomy" id="351671"/>
    <lineage>
        <taxon>Bacteria</taxon>
        <taxon>Pseudomonadati</taxon>
        <taxon>Pseudomonadota</taxon>
        <taxon>Gammaproteobacteria</taxon>
        <taxon>Enterobacterales</taxon>
        <taxon>Morganellaceae</taxon>
        <taxon>Xenorhabdus</taxon>
    </lineage>
</organism>
<protein>
    <recommendedName>
        <fullName evidence="3">Transposase</fullName>
    </recommendedName>
</protein>
<dbReference type="AlphaFoldDB" id="A0A068QR18"/>
<dbReference type="HOGENOM" id="CLU_2557525_0_0_6"/>
<sequence>MGRLHKSLHFGPAGILQTLGMFLLPAKAPAQKQLLMTDGNVLCAHLITWQAAQVSAIAYHLNALPRAYYRQYGKTAGHHRAD</sequence>
<evidence type="ECO:0000313" key="1">
    <source>
        <dbReference type="EMBL" id="CDG17096.1"/>
    </source>
</evidence>